<feature type="domain" description="Subtilisin-like protease fibronectin type-III" evidence="1">
    <location>
        <begin position="19"/>
        <end position="123"/>
    </location>
</feature>
<proteinExistence type="predicted"/>
<evidence type="ECO:0000313" key="3">
    <source>
        <dbReference type="Proteomes" id="UP000237347"/>
    </source>
</evidence>
<evidence type="ECO:0000313" key="2">
    <source>
        <dbReference type="EMBL" id="KAK7848123.1"/>
    </source>
</evidence>
<dbReference type="AlphaFoldDB" id="A0AAW0LB77"/>
<organism evidence="2 3">
    <name type="scientific">Quercus suber</name>
    <name type="common">Cork oak</name>
    <dbReference type="NCBI Taxonomy" id="58331"/>
    <lineage>
        <taxon>Eukaryota</taxon>
        <taxon>Viridiplantae</taxon>
        <taxon>Streptophyta</taxon>
        <taxon>Embryophyta</taxon>
        <taxon>Tracheophyta</taxon>
        <taxon>Spermatophyta</taxon>
        <taxon>Magnoliopsida</taxon>
        <taxon>eudicotyledons</taxon>
        <taxon>Gunneridae</taxon>
        <taxon>Pentapetalae</taxon>
        <taxon>rosids</taxon>
        <taxon>fabids</taxon>
        <taxon>Fagales</taxon>
        <taxon>Fagaceae</taxon>
        <taxon>Quercus</taxon>
    </lineage>
</organism>
<protein>
    <submittedName>
        <fullName evidence="2">Subtilisin-like protease sbt1.6</fullName>
    </submittedName>
</protein>
<evidence type="ECO:0000259" key="1">
    <source>
        <dbReference type="Pfam" id="PF17766"/>
    </source>
</evidence>
<comment type="caution">
    <text evidence="2">The sequence shown here is derived from an EMBL/GenBank/DDBJ whole genome shotgun (WGS) entry which is preliminary data.</text>
</comment>
<dbReference type="InterPro" id="IPR041469">
    <property type="entry name" value="Subtilisin-like_FN3"/>
</dbReference>
<dbReference type="GO" id="GO:0008233">
    <property type="term" value="F:peptidase activity"/>
    <property type="evidence" value="ECO:0007669"/>
    <property type="project" value="UniProtKB-KW"/>
</dbReference>
<accession>A0AAW0LB77</accession>
<keyword evidence="3" id="KW-1185">Reference proteome</keyword>
<dbReference type="Proteomes" id="UP000237347">
    <property type="component" value="Unassembled WGS sequence"/>
</dbReference>
<sequence length="127" mass="14812">MILLLRRTRWSCNHKSIHDLNYPSFMAVLSNKTRYPVKMKFNRVVTNVGNDKSVYRAHLENIPTGMRISVKPRILTFTRKHQNRSFVVSVVLDKLHGEYPIPTVFGFLKWIDQDSHTVSSPIVAIKY</sequence>
<dbReference type="GO" id="GO:0006508">
    <property type="term" value="P:proteolysis"/>
    <property type="evidence" value="ECO:0007669"/>
    <property type="project" value="UniProtKB-KW"/>
</dbReference>
<dbReference type="Gene3D" id="2.60.40.2310">
    <property type="match status" value="1"/>
</dbReference>
<reference evidence="2 3" key="1">
    <citation type="journal article" date="2018" name="Sci. Data">
        <title>The draft genome sequence of cork oak.</title>
        <authorList>
            <person name="Ramos A.M."/>
            <person name="Usie A."/>
            <person name="Barbosa P."/>
            <person name="Barros P.M."/>
            <person name="Capote T."/>
            <person name="Chaves I."/>
            <person name="Simoes F."/>
            <person name="Abreu I."/>
            <person name="Carrasquinho I."/>
            <person name="Faro C."/>
            <person name="Guimaraes J.B."/>
            <person name="Mendonca D."/>
            <person name="Nobrega F."/>
            <person name="Rodrigues L."/>
            <person name="Saibo N.J.M."/>
            <person name="Varela M.C."/>
            <person name="Egas C."/>
            <person name="Matos J."/>
            <person name="Miguel C.M."/>
            <person name="Oliveira M.M."/>
            <person name="Ricardo C.P."/>
            <person name="Goncalves S."/>
        </authorList>
    </citation>
    <scope>NUCLEOTIDE SEQUENCE [LARGE SCALE GENOMIC DNA]</scope>
    <source>
        <strain evidence="3">cv. HL8</strain>
    </source>
</reference>
<dbReference type="EMBL" id="PKMF04000131">
    <property type="protein sequence ID" value="KAK7848123.1"/>
    <property type="molecule type" value="Genomic_DNA"/>
</dbReference>
<gene>
    <name evidence="2" type="primary">SBT1.6_6</name>
    <name evidence="2" type="ORF">CFP56_005517</name>
</gene>
<name>A0AAW0LB77_QUESU</name>
<dbReference type="Pfam" id="PF17766">
    <property type="entry name" value="fn3_6"/>
    <property type="match status" value="1"/>
</dbReference>